<comment type="caution">
    <text evidence="2">The sequence shown here is derived from an EMBL/GenBank/DDBJ whole genome shotgun (WGS) entry which is preliminary data.</text>
</comment>
<protein>
    <submittedName>
        <fullName evidence="2">Uncharacterized protein</fullName>
    </submittedName>
</protein>
<accession>A0A117N1Z3</accession>
<feature type="region of interest" description="Disordered" evidence="1">
    <location>
        <begin position="20"/>
        <end position="48"/>
    </location>
</feature>
<sequence>MARKLHVHQTIARCLDASLTRQGKHDSGDPGSRRTFLKTDGDRTDNNLGAGDCIGSRRLRRGHLDNHGREFDRVFRLRQDQLPLPRQCSPG</sequence>
<feature type="compositionally biased region" description="Basic and acidic residues" evidence="1">
    <location>
        <begin position="23"/>
        <end position="45"/>
    </location>
</feature>
<evidence type="ECO:0000313" key="2">
    <source>
        <dbReference type="EMBL" id="KUM24291.1"/>
    </source>
</evidence>
<dbReference type="AlphaFoldDB" id="A0A117N1Z3"/>
<organism evidence="2 3">
    <name type="scientific">Rhizobium loti</name>
    <name type="common">Mesorhizobium loti</name>
    <dbReference type="NCBI Taxonomy" id="381"/>
    <lineage>
        <taxon>Bacteria</taxon>
        <taxon>Pseudomonadati</taxon>
        <taxon>Pseudomonadota</taxon>
        <taxon>Alphaproteobacteria</taxon>
        <taxon>Hyphomicrobiales</taxon>
        <taxon>Phyllobacteriaceae</taxon>
        <taxon>Mesorhizobium</taxon>
    </lineage>
</organism>
<name>A0A117N1Z3_RHILI</name>
<evidence type="ECO:0000256" key="1">
    <source>
        <dbReference type="SAM" id="MobiDB-lite"/>
    </source>
</evidence>
<reference evidence="2 3" key="1">
    <citation type="submission" date="2015-12" db="EMBL/GenBank/DDBJ databases">
        <title>Draft genome sequence of Mesorhizobium sp. UFLA 01-765, a multitolerant efficient symbiont and plant-growth promoting strain isolated from Zn-mining soil using Leucaena leucocephala as a trap plant.</title>
        <authorList>
            <person name="Rangel W.M."/>
            <person name="Thijs S."/>
            <person name="Longatti S.M."/>
            <person name="Moreira F.M."/>
            <person name="Weyens N."/>
            <person name="Vangronsveld J."/>
            <person name="Van Hamme J.D."/>
            <person name="Bottos E.M."/>
            <person name="Rineau F."/>
        </authorList>
    </citation>
    <scope>NUCLEOTIDE SEQUENCE [LARGE SCALE GENOMIC DNA]</scope>
    <source>
        <strain evidence="2 3">UFLA 01-765</strain>
    </source>
</reference>
<dbReference type="EMBL" id="LPWA01000141">
    <property type="protein sequence ID" value="KUM24291.1"/>
    <property type="molecule type" value="Genomic_DNA"/>
</dbReference>
<gene>
    <name evidence="2" type="ORF">AU467_31255</name>
</gene>
<proteinExistence type="predicted"/>
<evidence type="ECO:0000313" key="3">
    <source>
        <dbReference type="Proteomes" id="UP000053176"/>
    </source>
</evidence>
<dbReference type="Proteomes" id="UP000053176">
    <property type="component" value="Unassembled WGS sequence"/>
</dbReference>